<keyword evidence="3" id="KW-0732">Signal</keyword>
<dbReference type="OrthoDB" id="621570at2"/>
<keyword evidence="9" id="KW-1185">Reference proteome</keyword>
<proteinExistence type="inferred from homology"/>
<protein>
    <submittedName>
        <fullName evidence="8">RagB/SusD family nutrient uptake outer membrane protein</fullName>
    </submittedName>
</protein>
<dbReference type="AlphaFoldDB" id="A0A3P3W4S5"/>
<dbReference type="Proteomes" id="UP000275719">
    <property type="component" value="Unassembled WGS sequence"/>
</dbReference>
<evidence type="ECO:0000256" key="4">
    <source>
        <dbReference type="ARBA" id="ARBA00023136"/>
    </source>
</evidence>
<feature type="domain" description="RagB/SusD" evidence="6">
    <location>
        <begin position="325"/>
        <end position="417"/>
    </location>
</feature>
<evidence type="ECO:0000256" key="5">
    <source>
        <dbReference type="ARBA" id="ARBA00023237"/>
    </source>
</evidence>
<organism evidence="8 9">
    <name type="scientific">Paenimyroides tangerinum</name>
    <dbReference type="NCBI Taxonomy" id="2488728"/>
    <lineage>
        <taxon>Bacteria</taxon>
        <taxon>Pseudomonadati</taxon>
        <taxon>Bacteroidota</taxon>
        <taxon>Flavobacteriia</taxon>
        <taxon>Flavobacteriales</taxon>
        <taxon>Flavobacteriaceae</taxon>
        <taxon>Paenimyroides</taxon>
    </lineage>
</organism>
<dbReference type="InterPro" id="IPR033985">
    <property type="entry name" value="SusD-like_N"/>
</dbReference>
<evidence type="ECO:0000256" key="1">
    <source>
        <dbReference type="ARBA" id="ARBA00004442"/>
    </source>
</evidence>
<comment type="caution">
    <text evidence="8">The sequence shown here is derived from an EMBL/GenBank/DDBJ whole genome shotgun (WGS) entry which is preliminary data.</text>
</comment>
<name>A0A3P3W4S5_9FLAO</name>
<dbReference type="Gene3D" id="1.25.40.390">
    <property type="match status" value="1"/>
</dbReference>
<evidence type="ECO:0000256" key="2">
    <source>
        <dbReference type="ARBA" id="ARBA00006275"/>
    </source>
</evidence>
<dbReference type="SUPFAM" id="SSF48452">
    <property type="entry name" value="TPR-like"/>
    <property type="match status" value="1"/>
</dbReference>
<dbReference type="GO" id="GO:0009279">
    <property type="term" value="C:cell outer membrane"/>
    <property type="evidence" value="ECO:0007669"/>
    <property type="project" value="UniProtKB-SubCell"/>
</dbReference>
<evidence type="ECO:0000259" key="7">
    <source>
        <dbReference type="Pfam" id="PF14322"/>
    </source>
</evidence>
<dbReference type="Pfam" id="PF07980">
    <property type="entry name" value="SusD_RagB"/>
    <property type="match status" value="1"/>
</dbReference>
<comment type="similarity">
    <text evidence="2">Belongs to the SusD family.</text>
</comment>
<dbReference type="CDD" id="cd08977">
    <property type="entry name" value="SusD"/>
    <property type="match status" value="1"/>
</dbReference>
<dbReference type="InterPro" id="IPR011990">
    <property type="entry name" value="TPR-like_helical_dom_sf"/>
</dbReference>
<keyword evidence="4" id="KW-0472">Membrane</keyword>
<dbReference type="EMBL" id="RQVQ01000028">
    <property type="protein sequence ID" value="RRJ89418.1"/>
    <property type="molecule type" value="Genomic_DNA"/>
</dbReference>
<evidence type="ECO:0000313" key="9">
    <source>
        <dbReference type="Proteomes" id="UP000275719"/>
    </source>
</evidence>
<dbReference type="InterPro" id="IPR012944">
    <property type="entry name" value="SusD_RagB_dom"/>
</dbReference>
<dbReference type="RefSeq" id="WP_125019589.1">
    <property type="nucleotide sequence ID" value="NZ_RQVQ01000028.1"/>
</dbReference>
<feature type="domain" description="SusD-like N-terminal" evidence="7">
    <location>
        <begin position="96"/>
        <end position="225"/>
    </location>
</feature>
<evidence type="ECO:0000313" key="8">
    <source>
        <dbReference type="EMBL" id="RRJ89418.1"/>
    </source>
</evidence>
<reference evidence="8 9" key="1">
    <citation type="submission" date="2018-11" db="EMBL/GenBank/DDBJ databases">
        <title>Flavobacterium sp. nov., YIM 102701-2 draft genome.</title>
        <authorList>
            <person name="Li G."/>
            <person name="Jiang Y."/>
        </authorList>
    </citation>
    <scope>NUCLEOTIDE SEQUENCE [LARGE SCALE GENOMIC DNA]</scope>
    <source>
        <strain evidence="8 9">YIM 102701-2</strain>
    </source>
</reference>
<evidence type="ECO:0000256" key="3">
    <source>
        <dbReference type="ARBA" id="ARBA00022729"/>
    </source>
</evidence>
<comment type="subcellular location">
    <subcellularLocation>
        <location evidence="1">Cell outer membrane</location>
    </subcellularLocation>
</comment>
<accession>A0A3P3W4S5</accession>
<gene>
    <name evidence="8" type="ORF">EG240_11765</name>
</gene>
<dbReference type="Pfam" id="PF14322">
    <property type="entry name" value="SusD-like_3"/>
    <property type="match status" value="1"/>
</dbReference>
<keyword evidence="5" id="KW-0998">Cell outer membrane</keyword>
<evidence type="ECO:0000259" key="6">
    <source>
        <dbReference type="Pfam" id="PF07980"/>
    </source>
</evidence>
<sequence length="454" mass="51584">MKRLIILACMLIGILHLVGCEDFLEVPAPKDQIDIDKVFNDDKMATSALMQVYTDLRNNGFLCGSRGGTGFLLACYTDELEATTTQMPDFRVFYLGNVNATNSGAGLLWKNTYKQIYMLNNIIEGVDKSEVISEKTKNQLKGEAIALRGILHFYLTQTFAEIPYVFTTDFRWNTTIGKQSVSQVMQNAIDDLLIAEQLLNEEITSFEKVRINKYAVKGFLARMYLYAENWNEAQKYALDVITHSGTSLAALDQVFLKESTSTLWQLKPDAEGKNTYEAEAHIFISEPAPQAKLQNALIASFEPNDLRKELWVKTVGTGNSAHAFKYKQRGATANSLEYSKIIRLEEMYLITAEAAAYNNDWNLCNSMLNSLRSRAGLSELEILDKTVALAKIKQERRVELFCEFGHRFYDLKRYSLLSELTLVKPNWQNYFQNLPIPEAELLLNPNLKPQNNGY</sequence>